<feature type="domain" description="NIDO" evidence="8">
    <location>
        <begin position="2041"/>
        <end position="2174"/>
    </location>
</feature>
<dbReference type="InterPro" id="IPR001254">
    <property type="entry name" value="Trypsin_dom"/>
</dbReference>
<feature type="domain" description="NIDO" evidence="8">
    <location>
        <begin position="1410"/>
        <end position="1544"/>
    </location>
</feature>
<dbReference type="InterPro" id="IPR001314">
    <property type="entry name" value="Peptidase_S1A"/>
</dbReference>
<feature type="domain" description="NIDO" evidence="8">
    <location>
        <begin position="1831"/>
        <end position="1965"/>
    </location>
</feature>
<reference evidence="9 10" key="1">
    <citation type="submission" date="2024-05" db="EMBL/GenBank/DDBJ databases">
        <title>A high-quality chromosomal-level genome assembly of Topmouth culter (Culter alburnus).</title>
        <authorList>
            <person name="Zhao H."/>
        </authorList>
    </citation>
    <scope>NUCLEOTIDE SEQUENCE [LARGE SCALE GENOMIC DNA]</scope>
    <source>
        <strain evidence="9">CATC2023</strain>
        <tissue evidence="9">Muscle</tissue>
    </source>
</reference>
<dbReference type="InterPro" id="IPR018114">
    <property type="entry name" value="TRYPSIN_HIS"/>
</dbReference>
<dbReference type="InterPro" id="IPR033116">
    <property type="entry name" value="TRYPSIN_SER"/>
</dbReference>
<dbReference type="PRINTS" id="PR00722">
    <property type="entry name" value="CHYMOTRYPSIN"/>
</dbReference>
<dbReference type="PROSITE" id="PS00134">
    <property type="entry name" value="TRYPSIN_HIS"/>
    <property type="match status" value="2"/>
</dbReference>
<keyword evidence="3 5" id="KW-0378">Hydrolase</keyword>
<feature type="signal peptide" evidence="6">
    <location>
        <begin position="1"/>
        <end position="18"/>
    </location>
</feature>
<dbReference type="EMBL" id="JAWDJR010000012">
    <property type="protein sequence ID" value="KAK9965061.1"/>
    <property type="molecule type" value="Genomic_DNA"/>
</dbReference>
<dbReference type="SMART" id="SM00539">
    <property type="entry name" value="NIDO"/>
    <property type="match status" value="9"/>
</dbReference>
<feature type="domain" description="NIDO" evidence="8">
    <location>
        <begin position="1204"/>
        <end position="1338"/>
    </location>
</feature>
<sequence>MEYLKYLMLIFLITQGCGVSSLSTRIVGGENASAGNWPWHVSLHFFDYHTCGGSLISHEWVLTAAHCVSFSPSASYWTVYLGKQSQNISVSNPYEVSRRVRSIIIHPDYDPDQFTNDIALLRLSEPVNFTSYISPICLAANDSVFHNGTTCWSTGWGETSFVGAEPNSGTLQELQINVVGNKECDCRFQDLPFWDIPITPTMICAGGETGKGTCFGDSGGPLQCKQGSVWILAGVTNLGISCYTNTPDSYARVSEFQNWILENVNGSDIGFVTFKSDGEDKDSSFLCNGEETVSGLFYPFGNGDIENPSEDDGSSPIVFLEKPFVYSGRVYQQTYINNNGHLTFDGPLSELVPNYLLSQVNRDIIAPLWTNLDNTVNGTISYRQVTRGGLLLVASNHINHYFPNLNFTASWLFIATWDKVPYFNNSQSSSSFQVVLVSGGSLSFVMMNYGNISSTDKWFQAGYGTIDSTNYSSVPVPDENKLSNSSNVNVPGRWAFRVDGGPEEGIFYPYGDEDIKNPNVYYGSSPLINLEQPFAYFGLVYNELYVNNKGYLTFEGPFYQPYPDYYLYSTVDGIAPLWTDIDITRKGIVSYRQVTDGPLLNRASRDINQYYPNLNFSASWVFIATWDKVPYYGFHRRTESTFQVVLVSGRNMSFTLMHYGPISPAIYPFLSGYDIRDSTDHFTIPVSDTTNLSYTSNVNVMGRWVFRTDSENNGLFYPFRNGHKLQQFYEFGFFGLYLQTPFTYFGITYSNINVYNNGFLTFNWQLFPSSPRTLPAYTNMDIVAPLWTDIDNSDFYYQEFSSFRVLQRATNDIRQYFPQTNFTADSVLVCTWDNVRYYNTSAENSSFQVLLISGSGLSFIVFNYGNIPQTNHTAVAGYDTIDSSSYYTVPVSNIANPTHSTNVNVMGCWAFRVDTLPTKLGLFYPTGSPVSQNPCQSNAASPAVHLPYPFLYFGRKYQNIYVNNNGHLTFDEPFYERPPKAFPANSTRDIIAPLWTMFDCSVNGSVSYRVVTQGRILDQARSDVKQYFPQFGFSVHTVLIATWAKVPYFNSSLTESSFQVVLVICRTLSFVIMNYGNISSTDQSFQAGYDTINSTNYFSIPVTDENKLSNSSNVNVLGRWVFRVDGGPEEGIFYPYGDVEDEKNPQSDDGSSPLIPLLQPFVYFGRVYDKIFVNNNGDLTFDVPLYQWIPNYFPANSTKDIIAPLWTDINNRVGGTISYRQVTDGRLLKRASRDINQYYPNLNFSASWVFIATWDKVPYIGMTETSSSFQVVLVSGGSLSFVMMNYGNISSTVQRFQAGYDTINSTNYYSIPVADENKLSNSSNVNVPGRWIFRVDGIFYPYGDVEDVKNPQLDDGSSPLIPLLQPFVYFGRVYDKIFVNNNGDLTFDVPLSQWFPNYFPAYSIRDIIAPLWTDINNREKGTISYRQVTDGYLLNRASRDINKHFPNVKFSASWVFIATWDKVPYFGMTETSSSFQVVLVSGGSLSFVMMNYGNISSTVQRFQAGYDTINSTNYYSIPVADENKLSNSSNVNVPGRWVFRVDSGPNGIFYPYGDVEDVKNPQLDDGSSPLIPLLQPFVYFGRVYDKIFVNNNGDLTFDEWFHQHYPNYFPAYLTRDIIAPLWTDINNREKGTISYRQVTDGPLLNRVSRDINQYFPNLKFSASWVFIATWDKVPYFGMTETSSSFQVVLVSGGSLSFVMMNYGNISSTVKHFQAGYDTINSTNYYSIPVADANKLSNSSNVNVTGRWVFRVDGGPKEGIFYPYGYGEDEKNPQSDDGSSPLIPLLQPFVYFGRVYDKIFVNNNGDLTFDARLSQWIPNYFPAYSTRDIIAPLWTDIDNSRKGTISYQQVTDCPLLNRASRDINQYFPNLNFSASWVFIATWDKVPYYGMTETSSSFQVVLVSGGSLSFVMMNYGNISSTVQRFQAGYDTINSTNYYSIPVADENKLSNSSNVNVTGRWVFRVDHGPKGIFYPYGGVEDEKNPQLNDGSSPLIPLRRPFVYFGHVHDKIFVNNNGDLTFDEPLSQGIPNYFPANSTRDIIAPLWTDIDNSRKGTISYRQGTDGPLLNRASRDINKYFPNLNFSASWVFIATWDKVPYFGNSESESTFQVVLVSGKNLSFALMHYDHITSTYAVESGYDTNYSTNFLSIPVSDITNLSYTSNVNDMGRWVFRVDNSSERNGFCGRTNPQASDNLPSAQVCGRTTFTTSSRIVGGQNALAGRWPWQASILLNGSHFCGGSLVNKEWVLTAAHCVDSYSIFSLTVVLGRQTQKGFNPNEVSKNVKLIIKHPSYNRRTNNNDLALLKLRTPITFTDYIRPVCLAADGSVFNNGTDSWITGWGNISQRVSLPSPNILQEVEVPVIGNRQCSCLYGVGKITDNMICAGLLEGDKDSCQGDSGGPMVSNQSSVWVQSGIVSFGCARPEYPGVYTRVSRYQEWITSFMCNDPPGH</sequence>
<evidence type="ECO:0000256" key="4">
    <source>
        <dbReference type="ARBA" id="ARBA00023157"/>
    </source>
</evidence>
<dbReference type="PROSITE" id="PS50240">
    <property type="entry name" value="TRYPSIN_DOM"/>
    <property type="match status" value="2"/>
</dbReference>
<feature type="domain" description="NIDO" evidence="8">
    <location>
        <begin position="367"/>
        <end position="501"/>
    </location>
</feature>
<evidence type="ECO:0000313" key="9">
    <source>
        <dbReference type="EMBL" id="KAK9965061.1"/>
    </source>
</evidence>
<dbReference type="InterPro" id="IPR003886">
    <property type="entry name" value="NIDO_dom"/>
</dbReference>
<evidence type="ECO:0000313" key="10">
    <source>
        <dbReference type="Proteomes" id="UP001479290"/>
    </source>
</evidence>
<feature type="domain" description="NIDO" evidence="8">
    <location>
        <begin position="785"/>
        <end position="916"/>
    </location>
</feature>
<protein>
    <submittedName>
        <fullName evidence="9">Uncharacterized protein</fullName>
    </submittedName>
</protein>
<dbReference type="SUPFAM" id="SSF50494">
    <property type="entry name" value="Trypsin-like serine proteases"/>
    <property type="match status" value="2"/>
</dbReference>
<dbReference type="FunFam" id="2.40.10.10:FF:000024">
    <property type="entry name" value="Serine protease 53"/>
    <property type="match status" value="1"/>
</dbReference>
<dbReference type="PANTHER" id="PTHR46160:SF9">
    <property type="entry name" value="PROTEIN PRY2-RELATED"/>
    <property type="match status" value="1"/>
</dbReference>
<dbReference type="PANTHER" id="PTHR46160">
    <property type="entry name" value="ALPHA-TECTORIN-RELATED"/>
    <property type="match status" value="1"/>
</dbReference>
<feature type="domain" description="NIDO" evidence="8">
    <location>
        <begin position="576"/>
        <end position="711"/>
    </location>
</feature>
<keyword evidence="1 5" id="KW-0645">Protease</keyword>
<dbReference type="FunFam" id="2.40.10.10:FF:000057">
    <property type="entry name" value="Zgc:100868"/>
    <property type="match status" value="1"/>
</dbReference>
<evidence type="ECO:0000256" key="6">
    <source>
        <dbReference type="SAM" id="SignalP"/>
    </source>
</evidence>
<feature type="domain" description="Peptidase S1" evidence="7">
    <location>
        <begin position="2209"/>
        <end position="2440"/>
    </location>
</feature>
<dbReference type="GO" id="GO:0006508">
    <property type="term" value="P:proteolysis"/>
    <property type="evidence" value="ECO:0007669"/>
    <property type="project" value="UniProtKB-KW"/>
</dbReference>
<evidence type="ECO:0000259" key="7">
    <source>
        <dbReference type="PROSITE" id="PS50240"/>
    </source>
</evidence>
<dbReference type="CDD" id="cd00190">
    <property type="entry name" value="Tryp_SPc"/>
    <property type="match status" value="2"/>
</dbReference>
<evidence type="ECO:0000259" key="8">
    <source>
        <dbReference type="PROSITE" id="PS51220"/>
    </source>
</evidence>
<dbReference type="Pfam" id="PF06119">
    <property type="entry name" value="NIDO"/>
    <property type="match status" value="9"/>
</dbReference>
<feature type="domain" description="Peptidase S1" evidence="7">
    <location>
        <begin position="26"/>
        <end position="265"/>
    </location>
</feature>
<dbReference type="PROSITE" id="PS00135">
    <property type="entry name" value="TRYPSIN_SER"/>
    <property type="match status" value="2"/>
</dbReference>
<dbReference type="Proteomes" id="UP001479290">
    <property type="component" value="Unassembled WGS sequence"/>
</dbReference>
<feature type="chain" id="PRO_5043923687" evidence="6">
    <location>
        <begin position="19"/>
        <end position="2446"/>
    </location>
</feature>
<dbReference type="InterPro" id="IPR043504">
    <property type="entry name" value="Peptidase_S1_PA_chymotrypsin"/>
</dbReference>
<dbReference type="SMART" id="SM00020">
    <property type="entry name" value="Tryp_SPc"/>
    <property type="match status" value="2"/>
</dbReference>
<proteinExistence type="predicted"/>
<feature type="domain" description="NIDO" evidence="8">
    <location>
        <begin position="993"/>
        <end position="1127"/>
    </location>
</feature>
<evidence type="ECO:0000256" key="3">
    <source>
        <dbReference type="ARBA" id="ARBA00022801"/>
    </source>
</evidence>
<dbReference type="GO" id="GO:0004252">
    <property type="term" value="F:serine-type endopeptidase activity"/>
    <property type="evidence" value="ECO:0007669"/>
    <property type="project" value="InterPro"/>
</dbReference>
<evidence type="ECO:0000256" key="5">
    <source>
        <dbReference type="RuleBase" id="RU363034"/>
    </source>
</evidence>
<keyword evidence="4" id="KW-1015">Disulfide bond</keyword>
<keyword evidence="2 6" id="KW-0732">Signal</keyword>
<dbReference type="GO" id="GO:0007160">
    <property type="term" value="P:cell-matrix adhesion"/>
    <property type="evidence" value="ECO:0007669"/>
    <property type="project" value="InterPro"/>
</dbReference>
<dbReference type="Gene3D" id="2.40.10.10">
    <property type="entry name" value="Trypsin-like serine proteases"/>
    <property type="match status" value="2"/>
</dbReference>
<gene>
    <name evidence="9" type="ORF">ABG768_004173</name>
</gene>
<keyword evidence="10" id="KW-1185">Reference proteome</keyword>
<keyword evidence="5" id="KW-0720">Serine protease</keyword>
<evidence type="ECO:0000256" key="2">
    <source>
        <dbReference type="ARBA" id="ARBA00022729"/>
    </source>
</evidence>
<dbReference type="InterPro" id="IPR009003">
    <property type="entry name" value="Peptidase_S1_PA"/>
</dbReference>
<evidence type="ECO:0000256" key="1">
    <source>
        <dbReference type="ARBA" id="ARBA00022670"/>
    </source>
</evidence>
<comment type="caution">
    <text evidence="9">The sequence shown here is derived from an EMBL/GenBank/DDBJ whole genome shotgun (WGS) entry which is preliminary data.</text>
</comment>
<feature type="domain" description="NIDO" evidence="8">
    <location>
        <begin position="1620"/>
        <end position="1754"/>
    </location>
</feature>
<dbReference type="Pfam" id="PF00089">
    <property type="entry name" value="Trypsin"/>
    <property type="match status" value="2"/>
</dbReference>
<organism evidence="9 10">
    <name type="scientific">Culter alburnus</name>
    <name type="common">Topmouth culter</name>
    <dbReference type="NCBI Taxonomy" id="194366"/>
    <lineage>
        <taxon>Eukaryota</taxon>
        <taxon>Metazoa</taxon>
        <taxon>Chordata</taxon>
        <taxon>Craniata</taxon>
        <taxon>Vertebrata</taxon>
        <taxon>Euteleostomi</taxon>
        <taxon>Actinopterygii</taxon>
        <taxon>Neopterygii</taxon>
        <taxon>Teleostei</taxon>
        <taxon>Ostariophysi</taxon>
        <taxon>Cypriniformes</taxon>
        <taxon>Xenocyprididae</taxon>
        <taxon>Xenocypridinae</taxon>
        <taxon>Culter</taxon>
    </lineage>
</organism>
<dbReference type="PROSITE" id="PS51257">
    <property type="entry name" value="PROKAR_LIPOPROTEIN"/>
    <property type="match status" value="1"/>
</dbReference>
<accession>A0AAW1ZUR6</accession>
<dbReference type="PROSITE" id="PS51220">
    <property type="entry name" value="NIDO"/>
    <property type="match status" value="9"/>
</dbReference>
<name>A0AAW1ZUR6_CULAL</name>
<dbReference type="InterPro" id="IPR052749">
    <property type="entry name" value="Alpha-tectorin"/>
</dbReference>